<evidence type="ECO:0000256" key="5">
    <source>
        <dbReference type="ARBA" id="ARBA00022801"/>
    </source>
</evidence>
<keyword evidence="13" id="KW-1185">Reference proteome</keyword>
<protein>
    <recommendedName>
        <fullName evidence="11">Peptidase M14 domain-containing protein</fullName>
    </recommendedName>
</protein>
<feature type="non-terminal residue" evidence="12">
    <location>
        <position position="1"/>
    </location>
</feature>
<dbReference type="PANTHER" id="PTHR11705">
    <property type="entry name" value="PROTEASE FAMILY M14 CARBOXYPEPTIDASE A,B"/>
    <property type="match status" value="1"/>
</dbReference>
<comment type="cofactor">
    <cofactor evidence="1">
        <name>Zn(2+)</name>
        <dbReference type="ChEBI" id="CHEBI:29105"/>
    </cofactor>
</comment>
<dbReference type="Pfam" id="PF00246">
    <property type="entry name" value="Peptidase_M14"/>
    <property type="match status" value="1"/>
</dbReference>
<dbReference type="Gene3D" id="3.40.630.10">
    <property type="entry name" value="Zn peptidases"/>
    <property type="match status" value="1"/>
</dbReference>
<dbReference type="GO" id="GO:0004181">
    <property type="term" value="F:metallocarboxypeptidase activity"/>
    <property type="evidence" value="ECO:0007669"/>
    <property type="project" value="InterPro"/>
</dbReference>
<comment type="function">
    <text evidence="2">Extracellular metalloprotease that contributes to pathogenicity.</text>
</comment>
<dbReference type="PROSITE" id="PS52035">
    <property type="entry name" value="PEPTIDASE_M14"/>
    <property type="match status" value="1"/>
</dbReference>
<name>A0A9P6QLD4_9FUNG</name>
<keyword evidence="7" id="KW-0843">Virulence</keyword>
<evidence type="ECO:0000256" key="7">
    <source>
        <dbReference type="ARBA" id="ARBA00023026"/>
    </source>
</evidence>
<dbReference type="SUPFAM" id="SSF54897">
    <property type="entry name" value="Protease propeptides/inhibitors"/>
    <property type="match status" value="1"/>
</dbReference>
<accession>A0A9P6QLD4</accession>
<reference evidence="12" key="1">
    <citation type="journal article" date="2020" name="Fungal Divers.">
        <title>Resolving the Mortierellaceae phylogeny through synthesis of multi-gene phylogenetics and phylogenomics.</title>
        <authorList>
            <person name="Vandepol N."/>
            <person name="Liber J."/>
            <person name="Desiro A."/>
            <person name="Na H."/>
            <person name="Kennedy M."/>
            <person name="Barry K."/>
            <person name="Grigoriev I.V."/>
            <person name="Miller A.N."/>
            <person name="O'Donnell K."/>
            <person name="Stajich J.E."/>
            <person name="Bonito G."/>
        </authorList>
    </citation>
    <scope>NUCLEOTIDE SEQUENCE</scope>
    <source>
        <strain evidence="12">NVP60</strain>
    </source>
</reference>
<evidence type="ECO:0000256" key="9">
    <source>
        <dbReference type="ARBA" id="ARBA00023145"/>
    </source>
</evidence>
<dbReference type="GO" id="GO:0006508">
    <property type="term" value="P:proteolysis"/>
    <property type="evidence" value="ECO:0007669"/>
    <property type="project" value="UniProtKB-KW"/>
</dbReference>
<evidence type="ECO:0000256" key="4">
    <source>
        <dbReference type="ARBA" id="ARBA00022670"/>
    </source>
</evidence>
<keyword evidence="9" id="KW-0865">Zymogen</keyword>
<evidence type="ECO:0000256" key="1">
    <source>
        <dbReference type="ARBA" id="ARBA00001947"/>
    </source>
</evidence>
<dbReference type="AlphaFoldDB" id="A0A9P6QLD4"/>
<comment type="caution">
    <text evidence="10">Lacks conserved residue(s) required for the propagation of feature annotation.</text>
</comment>
<feature type="domain" description="Peptidase M14" evidence="11">
    <location>
        <begin position="92"/>
        <end position="158"/>
    </location>
</feature>
<evidence type="ECO:0000256" key="3">
    <source>
        <dbReference type="ARBA" id="ARBA00005988"/>
    </source>
</evidence>
<evidence type="ECO:0000256" key="6">
    <source>
        <dbReference type="ARBA" id="ARBA00022833"/>
    </source>
</evidence>
<proteinExistence type="inferred from homology"/>
<evidence type="ECO:0000256" key="10">
    <source>
        <dbReference type="PROSITE-ProRule" id="PRU01379"/>
    </source>
</evidence>
<dbReference type="InterPro" id="IPR000834">
    <property type="entry name" value="Peptidase_M14"/>
</dbReference>
<dbReference type="Proteomes" id="UP000823405">
    <property type="component" value="Unassembled WGS sequence"/>
</dbReference>
<dbReference type="SUPFAM" id="SSF53187">
    <property type="entry name" value="Zn-dependent exopeptidases"/>
    <property type="match status" value="1"/>
</dbReference>
<dbReference type="EMBL" id="JAAAIN010005870">
    <property type="protein sequence ID" value="KAG0272736.1"/>
    <property type="molecule type" value="Genomic_DNA"/>
</dbReference>
<evidence type="ECO:0000256" key="2">
    <source>
        <dbReference type="ARBA" id="ARBA00003091"/>
    </source>
</evidence>
<gene>
    <name evidence="12" type="ORF">BGZ97_010900</name>
</gene>
<evidence type="ECO:0000259" key="11">
    <source>
        <dbReference type="PROSITE" id="PS52035"/>
    </source>
</evidence>
<evidence type="ECO:0000256" key="8">
    <source>
        <dbReference type="ARBA" id="ARBA00023049"/>
    </source>
</evidence>
<organism evidence="12 13">
    <name type="scientific">Linnemannia gamsii</name>
    <dbReference type="NCBI Taxonomy" id="64522"/>
    <lineage>
        <taxon>Eukaryota</taxon>
        <taxon>Fungi</taxon>
        <taxon>Fungi incertae sedis</taxon>
        <taxon>Mucoromycota</taxon>
        <taxon>Mortierellomycotina</taxon>
        <taxon>Mortierellomycetes</taxon>
        <taxon>Mortierellales</taxon>
        <taxon>Mortierellaceae</taxon>
        <taxon>Linnemannia</taxon>
    </lineage>
</organism>
<dbReference type="InterPro" id="IPR003146">
    <property type="entry name" value="M14A_act_pep"/>
</dbReference>
<evidence type="ECO:0000313" key="12">
    <source>
        <dbReference type="EMBL" id="KAG0272736.1"/>
    </source>
</evidence>
<keyword evidence="4" id="KW-0645">Protease</keyword>
<keyword evidence="8" id="KW-0482">Metalloprotease</keyword>
<dbReference type="Pfam" id="PF02244">
    <property type="entry name" value="Propep_M14"/>
    <property type="match status" value="1"/>
</dbReference>
<dbReference type="GO" id="GO:0008270">
    <property type="term" value="F:zinc ion binding"/>
    <property type="evidence" value="ECO:0007669"/>
    <property type="project" value="InterPro"/>
</dbReference>
<dbReference type="GO" id="GO:0005615">
    <property type="term" value="C:extracellular space"/>
    <property type="evidence" value="ECO:0007669"/>
    <property type="project" value="TreeGrafter"/>
</dbReference>
<keyword evidence="5" id="KW-0378">Hydrolase</keyword>
<sequence>GIGGTIEIRVPAQSFKSFQALNLNYTTVVEDLQEVIDEEAKKNEVYLQNVWEASVSQVKNSFHTNRGGRGGKEDEDREIYASPKAVDAWFQGYHSYADHIKWLSAQVKGSKGQAKAFSAGNSFQGRPQAGIRFGTGKKHIVLHGTQHAREWITTMTVE</sequence>
<comment type="similarity">
    <text evidence="3 10">Belongs to the peptidase M14 family.</text>
</comment>
<keyword evidence="6" id="KW-0862">Zinc</keyword>
<dbReference type="PANTHER" id="PTHR11705:SF143">
    <property type="entry name" value="SLL0236 PROTEIN"/>
    <property type="match status" value="1"/>
</dbReference>
<comment type="caution">
    <text evidence="12">The sequence shown here is derived from an EMBL/GenBank/DDBJ whole genome shotgun (WGS) entry which is preliminary data.</text>
</comment>
<dbReference type="OrthoDB" id="3626597at2759"/>
<evidence type="ECO:0000313" key="13">
    <source>
        <dbReference type="Proteomes" id="UP000823405"/>
    </source>
</evidence>